<dbReference type="EMBL" id="AMYD01003590">
    <property type="protein sequence ID" value="EQB45935.1"/>
    <property type="molecule type" value="Genomic_DNA"/>
</dbReference>
<sequence length="31" mass="3547">MHTSAGVACQAYFCWLRSRDFGFATKYITTN</sequence>
<name>T0LCB1_COLGC</name>
<reference evidence="2" key="1">
    <citation type="journal article" date="2013" name="Mol. Plant Microbe Interact.">
        <title>Global aspects of pacC regulation of pathogenicity genes in Colletotrichum gloeosporioides as revealed by transcriptome analysis.</title>
        <authorList>
            <person name="Alkan N."/>
            <person name="Meng X."/>
            <person name="Friedlander G."/>
            <person name="Reuveni E."/>
            <person name="Sukno S."/>
            <person name="Sherman A."/>
            <person name="Thon M."/>
            <person name="Fluhr R."/>
            <person name="Prusky D."/>
        </authorList>
    </citation>
    <scope>NUCLEOTIDE SEQUENCE [LARGE SCALE GENOMIC DNA]</scope>
    <source>
        <strain evidence="2">Cg-14</strain>
    </source>
</reference>
<accession>T0LCB1</accession>
<dbReference type="Proteomes" id="UP000015530">
    <property type="component" value="Unassembled WGS sequence"/>
</dbReference>
<dbReference type="AlphaFoldDB" id="T0LCB1"/>
<organism evidence="1 2">
    <name type="scientific">Colletotrichum gloeosporioides (strain Cg-14)</name>
    <name type="common">Anthracnose fungus</name>
    <name type="synonym">Glomerella cingulata</name>
    <dbReference type="NCBI Taxonomy" id="1237896"/>
    <lineage>
        <taxon>Eukaryota</taxon>
        <taxon>Fungi</taxon>
        <taxon>Dikarya</taxon>
        <taxon>Ascomycota</taxon>
        <taxon>Pezizomycotina</taxon>
        <taxon>Sordariomycetes</taxon>
        <taxon>Hypocreomycetidae</taxon>
        <taxon>Glomerellales</taxon>
        <taxon>Glomerellaceae</taxon>
        <taxon>Colletotrichum</taxon>
        <taxon>Colletotrichum gloeosporioides species complex</taxon>
    </lineage>
</organism>
<evidence type="ECO:0000313" key="2">
    <source>
        <dbReference type="Proteomes" id="UP000015530"/>
    </source>
</evidence>
<protein>
    <submittedName>
        <fullName evidence="1">Uncharacterized protein</fullName>
    </submittedName>
</protein>
<dbReference type="HOGENOM" id="CLU_3399359_0_0_1"/>
<comment type="caution">
    <text evidence="1">The sequence shown here is derived from an EMBL/GenBank/DDBJ whole genome shotgun (WGS) entry which is preliminary data.</text>
</comment>
<proteinExistence type="predicted"/>
<evidence type="ECO:0000313" key="1">
    <source>
        <dbReference type="EMBL" id="EQB45935.1"/>
    </source>
</evidence>
<gene>
    <name evidence="1" type="ORF">CGLO_15110</name>
</gene>